<organism evidence="1 2">
    <name type="scientific">Paenibacillus allorhizosphaerae</name>
    <dbReference type="NCBI Taxonomy" id="2849866"/>
    <lineage>
        <taxon>Bacteria</taxon>
        <taxon>Bacillati</taxon>
        <taxon>Bacillota</taxon>
        <taxon>Bacilli</taxon>
        <taxon>Bacillales</taxon>
        <taxon>Paenibacillaceae</taxon>
        <taxon>Paenibacillus</taxon>
    </lineage>
</organism>
<protein>
    <submittedName>
        <fullName evidence="1">Uncharacterized protein</fullName>
    </submittedName>
</protein>
<name>A0ABN7THS0_9BACL</name>
<reference evidence="1 2" key="1">
    <citation type="submission" date="2021-06" db="EMBL/GenBank/DDBJ databases">
        <authorList>
            <person name="Criscuolo A."/>
        </authorList>
    </citation>
    <scope>NUCLEOTIDE SEQUENCE [LARGE SCALE GENOMIC DNA]</scope>
    <source>
        <strain evidence="2">CIP 111802</strain>
    </source>
</reference>
<keyword evidence="2" id="KW-1185">Reference proteome</keyword>
<accession>A0ABN7THS0</accession>
<evidence type="ECO:0000313" key="1">
    <source>
        <dbReference type="EMBL" id="CAG7620191.1"/>
    </source>
</evidence>
<proteinExistence type="predicted"/>
<dbReference type="Proteomes" id="UP000730618">
    <property type="component" value="Unassembled WGS sequence"/>
</dbReference>
<gene>
    <name evidence="1" type="ORF">PAECIP111802_00650</name>
</gene>
<evidence type="ECO:0000313" key="2">
    <source>
        <dbReference type="Proteomes" id="UP000730618"/>
    </source>
</evidence>
<dbReference type="EMBL" id="CAJVCE010000002">
    <property type="protein sequence ID" value="CAG7620191.1"/>
    <property type="molecule type" value="Genomic_DNA"/>
</dbReference>
<comment type="caution">
    <text evidence="1">The sequence shown here is derived from an EMBL/GenBank/DDBJ whole genome shotgun (WGS) entry which is preliminary data.</text>
</comment>
<sequence length="36" mass="4339">MTKFMHSKKPPLRRFFYMSMKQLLRIMSTYIGGSLL</sequence>